<keyword evidence="7" id="KW-0282">Flagellum</keyword>
<dbReference type="PANTHER" id="PTHR47968">
    <property type="entry name" value="CENTROMERE PROTEIN E"/>
    <property type="match status" value="1"/>
</dbReference>
<dbReference type="AlphaFoldDB" id="V4AC63"/>
<dbReference type="Proteomes" id="UP000030746">
    <property type="component" value="Unassembled WGS sequence"/>
</dbReference>
<name>V4AC63_LOTGI</name>
<dbReference type="PROSITE" id="PS50067">
    <property type="entry name" value="KINESIN_MOTOR_2"/>
    <property type="match status" value="1"/>
</dbReference>
<dbReference type="GO" id="GO:0008017">
    <property type="term" value="F:microtubule binding"/>
    <property type="evidence" value="ECO:0007669"/>
    <property type="project" value="InterPro"/>
</dbReference>
<dbReference type="PROSITE" id="PS00411">
    <property type="entry name" value="KINESIN_MOTOR_1"/>
    <property type="match status" value="1"/>
</dbReference>
<keyword evidence="5 15" id="KW-0547">Nucleotide-binding</keyword>
<keyword evidence="4 16" id="KW-0493">Microtubule</keyword>
<dbReference type="SMART" id="SM00129">
    <property type="entry name" value="KISc"/>
    <property type="match status" value="1"/>
</dbReference>
<dbReference type="CTD" id="20247411"/>
<dbReference type="FunFam" id="3.40.850.10:FF:000040">
    <property type="entry name" value="Kinesin-like protein"/>
    <property type="match status" value="1"/>
</dbReference>
<dbReference type="GO" id="GO:0007018">
    <property type="term" value="P:microtubule-based movement"/>
    <property type="evidence" value="ECO:0007669"/>
    <property type="project" value="InterPro"/>
</dbReference>
<evidence type="ECO:0000256" key="4">
    <source>
        <dbReference type="ARBA" id="ARBA00022701"/>
    </source>
</evidence>
<dbReference type="RefSeq" id="XP_009054905.1">
    <property type="nucleotide sequence ID" value="XM_009056657.1"/>
</dbReference>
<evidence type="ECO:0000256" key="9">
    <source>
        <dbReference type="ARBA" id="ARBA00023069"/>
    </source>
</evidence>
<evidence type="ECO:0000259" key="18">
    <source>
        <dbReference type="PROSITE" id="PS50067"/>
    </source>
</evidence>
<comment type="similarity">
    <text evidence="15 16">Belongs to the TRAFAC class myosin-kinesin ATPase superfamily. Kinesin family.</text>
</comment>
<feature type="region of interest" description="Disordered" evidence="17">
    <location>
        <begin position="789"/>
        <end position="822"/>
    </location>
</feature>
<evidence type="ECO:0000256" key="1">
    <source>
        <dbReference type="ARBA" id="ARBA00004611"/>
    </source>
</evidence>
<dbReference type="STRING" id="225164.V4AC63"/>
<dbReference type="GO" id="GO:0005524">
    <property type="term" value="F:ATP binding"/>
    <property type="evidence" value="ECO:0007669"/>
    <property type="project" value="UniProtKB-UniRule"/>
</dbReference>
<dbReference type="HOGENOM" id="CLU_001485_16_2_1"/>
<evidence type="ECO:0000256" key="10">
    <source>
        <dbReference type="ARBA" id="ARBA00023175"/>
    </source>
</evidence>
<reference evidence="19 20" key="1">
    <citation type="journal article" date="2013" name="Nature">
        <title>Insights into bilaterian evolution from three spiralian genomes.</title>
        <authorList>
            <person name="Simakov O."/>
            <person name="Marletaz F."/>
            <person name="Cho S.J."/>
            <person name="Edsinger-Gonzales E."/>
            <person name="Havlak P."/>
            <person name="Hellsten U."/>
            <person name="Kuo D.H."/>
            <person name="Larsson T."/>
            <person name="Lv J."/>
            <person name="Arendt D."/>
            <person name="Savage R."/>
            <person name="Osoegawa K."/>
            <person name="de Jong P."/>
            <person name="Grimwood J."/>
            <person name="Chapman J.A."/>
            <person name="Shapiro H."/>
            <person name="Aerts A."/>
            <person name="Otillar R.P."/>
            <person name="Terry A.Y."/>
            <person name="Boore J.L."/>
            <person name="Grigoriev I.V."/>
            <person name="Lindberg D.R."/>
            <person name="Seaver E.C."/>
            <person name="Weisblat D.A."/>
            <person name="Putnam N.H."/>
            <person name="Rokhsar D.S."/>
        </authorList>
    </citation>
    <scope>NUCLEOTIDE SEQUENCE [LARGE SCALE GENOMIC DNA]</scope>
</reference>
<keyword evidence="6 15" id="KW-0067">ATP-binding</keyword>
<dbReference type="GO" id="GO:0003777">
    <property type="term" value="F:microtubule motor activity"/>
    <property type="evidence" value="ECO:0007669"/>
    <property type="project" value="InterPro"/>
</dbReference>
<keyword evidence="2" id="KW-0963">Cytoplasm</keyword>
<dbReference type="Pfam" id="PF23735">
    <property type="entry name" value="KIF9"/>
    <property type="match status" value="1"/>
</dbReference>
<proteinExistence type="inferred from homology"/>
<dbReference type="KEGG" id="lgi:LOTGIDRAFT_227399"/>
<gene>
    <name evidence="19" type="ORF">LOTGIDRAFT_227399</name>
</gene>
<evidence type="ECO:0000313" key="20">
    <source>
        <dbReference type="Proteomes" id="UP000030746"/>
    </source>
</evidence>
<dbReference type="Pfam" id="PF00225">
    <property type="entry name" value="Kinesin"/>
    <property type="match status" value="1"/>
</dbReference>
<dbReference type="SUPFAM" id="SSF52540">
    <property type="entry name" value="P-loop containing nucleoside triphosphate hydrolases"/>
    <property type="match status" value="1"/>
</dbReference>
<evidence type="ECO:0000256" key="7">
    <source>
        <dbReference type="ARBA" id="ARBA00022846"/>
    </source>
</evidence>
<keyword evidence="20" id="KW-1185">Reference proteome</keyword>
<dbReference type="InterPro" id="IPR056524">
    <property type="entry name" value="KIF6/9_C"/>
</dbReference>
<comment type="function">
    <text evidence="13">Essential for normal male fertility and for progressive motility of spermatozoa.</text>
</comment>
<evidence type="ECO:0000313" key="19">
    <source>
        <dbReference type="EMBL" id="ESO94407.1"/>
    </source>
</evidence>
<evidence type="ECO:0000256" key="16">
    <source>
        <dbReference type="RuleBase" id="RU000394"/>
    </source>
</evidence>
<evidence type="ECO:0000256" key="13">
    <source>
        <dbReference type="ARBA" id="ARBA00059553"/>
    </source>
</evidence>
<evidence type="ECO:0000256" key="14">
    <source>
        <dbReference type="ARBA" id="ARBA00063408"/>
    </source>
</evidence>
<dbReference type="InterPro" id="IPR019821">
    <property type="entry name" value="Kinesin_motor_CS"/>
</dbReference>
<dbReference type="EMBL" id="KB201810">
    <property type="protein sequence ID" value="ESO94407.1"/>
    <property type="molecule type" value="Genomic_DNA"/>
</dbReference>
<sequence length="822" mass="92976">MSSKAGQRGRKVCVWGRVRPTSDFAHDNLELLPDGKSVNVHMEKDPRKGVVNNQIMDWSFKLDGIFHNTNQEQVYETLATDIVTSALDGYNGTLMCYGQTGAGKTFTMTGATESYQHRGLIPRSLSQLFRDIEDRPEYSITVRISYMEIYNETMYDLLSTLPDANSKIDDEPMVVTENNDGVFVKGLSCHLAQNEEDALNLLFEGETNRAISSHSLNKQSSRSHCLFTVYLESRSRVQSDARYTVSKLNFVDLAGSERLSKTKSEGKTQTEAMYINKSLSFLEQVIVALADKRREHVPFRQSKLTHYLKDSIGGNCKTVMIANMWGEYSQMEETVSTLRFATRMMCVSSEPAVNKVYDPTLLCKKLQEEINYLKSELAMHDTLANRSHIGYDALSEQQKYEIRHQVRRYLEGTVDEVDIVNIRQIQGTYEAFKEINHQMEGEIEEKLRQKYTLIDKTDPAAVSAAQQAGLISDEASLVGESDGSGFGVGSAPRSVKAEPSAVVQLKKKEKERESKKKGMKDRQSPVAGKASTSPSHSAKGDRELKSPHTPIDRKEDKDVDGTASPISSMGAAPNMKERPSTPPSRSTAFEEFKQERGSKINSILIENKEILASKKKAYTEKARLINANKVDIDKARQKLDELRLAREAEGVMFNEEGDVIISEEEFLTIKHLKELKQTYRSNFEDLKNLKTEVQYCQKLVDQCRQKLLQEFDTWYAESFLTANDETATSLAAGHGTRPGVFMAYNTQTVPEDEQEKFDRLQRELLMNNPDSASFYNAQMRTQRRKTYASAMSQPQPSFNRRQAGTPTMQVRNQPPTLLQVQY</sequence>
<evidence type="ECO:0000256" key="5">
    <source>
        <dbReference type="ARBA" id="ARBA00022741"/>
    </source>
</evidence>
<evidence type="ECO:0000256" key="12">
    <source>
        <dbReference type="ARBA" id="ARBA00023273"/>
    </source>
</evidence>
<comment type="subcellular location">
    <subcellularLocation>
        <location evidence="1">Cytoplasm</location>
        <location evidence="1">Cytoskeleton</location>
        <location evidence="1">Flagellum axoneme</location>
    </subcellularLocation>
</comment>
<evidence type="ECO:0000256" key="15">
    <source>
        <dbReference type="PROSITE-ProRule" id="PRU00283"/>
    </source>
</evidence>
<keyword evidence="9" id="KW-0969">Cilium</keyword>
<accession>V4AC63</accession>
<evidence type="ECO:0000256" key="6">
    <source>
        <dbReference type="ARBA" id="ARBA00022840"/>
    </source>
</evidence>
<dbReference type="OrthoDB" id="3176171at2759"/>
<keyword evidence="3" id="KW-0597">Phosphoprotein</keyword>
<evidence type="ECO:0000256" key="2">
    <source>
        <dbReference type="ARBA" id="ARBA00022490"/>
    </source>
</evidence>
<dbReference type="InterPro" id="IPR027640">
    <property type="entry name" value="Kinesin-like_fam"/>
</dbReference>
<feature type="compositionally biased region" description="Basic and acidic residues" evidence="17">
    <location>
        <begin position="538"/>
        <end position="560"/>
    </location>
</feature>
<protein>
    <recommendedName>
        <fullName evidence="16">Kinesin-like protein</fullName>
    </recommendedName>
</protein>
<feature type="binding site" evidence="15">
    <location>
        <begin position="98"/>
        <end position="105"/>
    </location>
    <ligand>
        <name>ATP</name>
        <dbReference type="ChEBI" id="CHEBI:30616"/>
    </ligand>
</feature>
<keyword evidence="11" id="KW-0206">Cytoskeleton</keyword>
<comment type="subunit">
    <text evidence="14">Interacts with HYDIN.</text>
</comment>
<dbReference type="PRINTS" id="PR00380">
    <property type="entry name" value="KINESINHEAVY"/>
</dbReference>
<feature type="domain" description="Kinesin motor" evidence="18">
    <location>
        <begin position="11"/>
        <end position="347"/>
    </location>
</feature>
<dbReference type="GO" id="GO:0005874">
    <property type="term" value="C:microtubule"/>
    <property type="evidence" value="ECO:0007669"/>
    <property type="project" value="UniProtKB-KW"/>
</dbReference>
<evidence type="ECO:0000256" key="11">
    <source>
        <dbReference type="ARBA" id="ARBA00023212"/>
    </source>
</evidence>
<dbReference type="OMA" id="LMFACIW"/>
<dbReference type="InterPro" id="IPR001752">
    <property type="entry name" value="Kinesin_motor_dom"/>
</dbReference>
<evidence type="ECO:0000256" key="3">
    <source>
        <dbReference type="ARBA" id="ARBA00022553"/>
    </source>
</evidence>
<dbReference type="PANTHER" id="PTHR47968:SF62">
    <property type="entry name" value="KINESIN FAMILY MEMBER 5A"/>
    <property type="match status" value="1"/>
</dbReference>
<organism evidence="19 20">
    <name type="scientific">Lottia gigantea</name>
    <name type="common">Giant owl limpet</name>
    <dbReference type="NCBI Taxonomy" id="225164"/>
    <lineage>
        <taxon>Eukaryota</taxon>
        <taxon>Metazoa</taxon>
        <taxon>Spiralia</taxon>
        <taxon>Lophotrochozoa</taxon>
        <taxon>Mollusca</taxon>
        <taxon>Gastropoda</taxon>
        <taxon>Patellogastropoda</taxon>
        <taxon>Lottioidea</taxon>
        <taxon>Lottiidae</taxon>
        <taxon>Lottia</taxon>
    </lineage>
</organism>
<keyword evidence="10 15" id="KW-0505">Motor protein</keyword>
<dbReference type="InterPro" id="IPR036961">
    <property type="entry name" value="Kinesin_motor_dom_sf"/>
</dbReference>
<keyword evidence="8" id="KW-0175">Coiled coil</keyword>
<keyword evidence="12" id="KW-0966">Cell projection</keyword>
<feature type="compositionally biased region" description="Basic and acidic residues" evidence="17">
    <location>
        <begin position="506"/>
        <end position="523"/>
    </location>
</feature>
<dbReference type="Gene3D" id="3.40.850.10">
    <property type="entry name" value="Kinesin motor domain"/>
    <property type="match status" value="1"/>
</dbReference>
<dbReference type="GeneID" id="20247411"/>
<evidence type="ECO:0000256" key="17">
    <source>
        <dbReference type="SAM" id="MobiDB-lite"/>
    </source>
</evidence>
<evidence type="ECO:0000256" key="8">
    <source>
        <dbReference type="ARBA" id="ARBA00023054"/>
    </source>
</evidence>
<feature type="region of interest" description="Disordered" evidence="17">
    <location>
        <begin position="483"/>
        <end position="594"/>
    </location>
</feature>
<dbReference type="InterPro" id="IPR027417">
    <property type="entry name" value="P-loop_NTPase"/>
</dbReference>